<dbReference type="InterPro" id="IPR050961">
    <property type="entry name" value="BolA/IbaG_stress_morph_reg"/>
</dbReference>
<sequence>MSNTQVQSTVAETINQKLTESFSPTYLEVLNESHRHHVPPNSETHFKVVVVSDEFEGLRLLARHRLVNNCLADELANGVHALSIHTFTQSEWATNVEVPKTPNCRG</sequence>
<reference evidence="5 6" key="3">
    <citation type="submission" date="2022-09" db="EMBL/GenBank/DDBJ databases">
        <title>The outer-membrane cytochrome OmcA is essential for infection of Shewanella oneidensis by a zebrafish-associated bacteriophage.</title>
        <authorList>
            <person name="Grenfell A.W."/>
            <person name="Intile P."/>
            <person name="Mcfarlane J."/>
            <person name="Leung D."/>
            <person name="Abdalla K."/>
            <person name="Wold M."/>
            <person name="Kees E."/>
            <person name="Gralnick J."/>
        </authorList>
    </citation>
    <scope>NUCLEOTIDE SEQUENCE [LARGE SCALE GENOMIC DNA]</scope>
    <source>
        <strain evidence="5 6">NF-5</strain>
    </source>
</reference>
<comment type="caution">
    <text evidence="4">The sequence shown here is derived from an EMBL/GenBank/DDBJ whole genome shotgun (WGS) entry which is preliminary data.</text>
</comment>
<evidence type="ECO:0000313" key="4">
    <source>
        <dbReference type="EMBL" id="MDG5898740.1"/>
    </source>
</evidence>
<evidence type="ECO:0000313" key="5">
    <source>
        <dbReference type="EMBL" id="MDI5830986.1"/>
    </source>
</evidence>
<dbReference type="AlphaFoldDB" id="A0A073KPZ1"/>
<comment type="similarity">
    <text evidence="1 3">Belongs to the BolA/IbaG family.</text>
</comment>
<dbReference type="Proteomes" id="UP001152518">
    <property type="component" value="Unassembled WGS sequence"/>
</dbReference>
<evidence type="ECO:0000256" key="1">
    <source>
        <dbReference type="ARBA" id="ARBA00005578"/>
    </source>
</evidence>
<dbReference type="FunFam" id="3.30.300.90:FF:000001">
    <property type="entry name" value="Transcriptional regulator BolA"/>
    <property type="match status" value="1"/>
</dbReference>
<gene>
    <name evidence="4" type="ORF">E2650_02250</name>
    <name evidence="5" type="ORF">ODY93_05360</name>
</gene>
<dbReference type="GO" id="GO:0006351">
    <property type="term" value="P:DNA-templated transcription"/>
    <property type="evidence" value="ECO:0007669"/>
    <property type="project" value="TreeGrafter"/>
</dbReference>
<dbReference type="PANTHER" id="PTHR46229">
    <property type="entry name" value="BOLA TRANSCRIPTION REGULATOR"/>
    <property type="match status" value="1"/>
</dbReference>
<dbReference type="RefSeq" id="WP_037415031.1">
    <property type="nucleotide sequence ID" value="NZ_AP025014.1"/>
</dbReference>
<dbReference type="GeneID" id="75189914"/>
<dbReference type="EMBL" id="JAOTLW010000004">
    <property type="protein sequence ID" value="MDI5830986.1"/>
    <property type="molecule type" value="Genomic_DNA"/>
</dbReference>
<protein>
    <recommendedName>
        <fullName evidence="2">DNA-binding transcriptional regulator BolA</fullName>
    </recommendedName>
</protein>
<dbReference type="InterPro" id="IPR036065">
    <property type="entry name" value="BolA-like_sf"/>
</dbReference>
<dbReference type="PIRSF" id="PIRSF003113">
    <property type="entry name" value="BolA"/>
    <property type="match status" value="1"/>
</dbReference>
<accession>A0A073KPZ1</accession>
<dbReference type="Proteomes" id="UP001159075">
    <property type="component" value="Unassembled WGS sequence"/>
</dbReference>
<dbReference type="OrthoDB" id="9801469at2"/>
<reference evidence="4" key="1">
    <citation type="journal article" date="2019" name="Int J Environ Res Public Health">
        <title>Characterization of Chromosome-Mediated BlaOXA-894 in Shewanella xiamenensis Isolated from Pig Wastewater.</title>
        <authorList>
            <person name="Zou H."/>
            <person name="Zhou Z."/>
            <person name="Xia H."/>
            <person name="Zhao Q."/>
            <person name="Li X."/>
        </authorList>
    </citation>
    <scope>NUCLEOTIDE SEQUENCE</scope>
    <source>
        <strain evidence="4">2015oxa</strain>
    </source>
</reference>
<dbReference type="GO" id="GO:1990229">
    <property type="term" value="C:iron-sulfur cluster assembly complex"/>
    <property type="evidence" value="ECO:0007669"/>
    <property type="project" value="UniProtKB-ARBA"/>
</dbReference>
<dbReference type="Gene3D" id="3.30.300.90">
    <property type="entry name" value="BolA-like"/>
    <property type="match status" value="1"/>
</dbReference>
<evidence type="ECO:0000313" key="6">
    <source>
        <dbReference type="Proteomes" id="UP001159075"/>
    </source>
</evidence>
<proteinExistence type="inferred from homology"/>
<dbReference type="SUPFAM" id="SSF82657">
    <property type="entry name" value="BolA-like"/>
    <property type="match status" value="1"/>
</dbReference>
<dbReference type="InterPro" id="IPR002634">
    <property type="entry name" value="BolA"/>
</dbReference>
<organism evidence="4">
    <name type="scientific">Shewanella xiamenensis</name>
    <dbReference type="NCBI Taxonomy" id="332186"/>
    <lineage>
        <taxon>Bacteria</taxon>
        <taxon>Pseudomonadati</taxon>
        <taxon>Pseudomonadota</taxon>
        <taxon>Gammaproteobacteria</taxon>
        <taxon>Alteromonadales</taxon>
        <taxon>Shewanellaceae</taxon>
        <taxon>Shewanella</taxon>
    </lineage>
</organism>
<evidence type="ECO:0000256" key="3">
    <source>
        <dbReference type="RuleBase" id="RU003860"/>
    </source>
</evidence>
<dbReference type="EMBL" id="SUNE01000001">
    <property type="protein sequence ID" value="MDG5898740.1"/>
    <property type="molecule type" value="Genomic_DNA"/>
</dbReference>
<reference evidence="4" key="2">
    <citation type="submission" date="2019-04" db="EMBL/GenBank/DDBJ databases">
        <authorList>
            <person name="Zou H."/>
        </authorList>
    </citation>
    <scope>NUCLEOTIDE SEQUENCE</scope>
    <source>
        <strain evidence="4">2015oxa</strain>
    </source>
</reference>
<dbReference type="GO" id="GO:0005829">
    <property type="term" value="C:cytosol"/>
    <property type="evidence" value="ECO:0007669"/>
    <property type="project" value="TreeGrafter"/>
</dbReference>
<name>A0A073KPZ1_9GAMM</name>
<dbReference type="Pfam" id="PF01722">
    <property type="entry name" value="BolA"/>
    <property type="match status" value="1"/>
</dbReference>
<dbReference type="PANTHER" id="PTHR46229:SF2">
    <property type="entry name" value="BOLA-LIKE PROTEIN 1"/>
    <property type="match status" value="1"/>
</dbReference>
<keyword evidence="6" id="KW-1185">Reference proteome</keyword>
<evidence type="ECO:0000256" key="2">
    <source>
        <dbReference type="ARBA" id="ARBA00074073"/>
    </source>
</evidence>